<keyword evidence="9" id="KW-1185">Reference proteome</keyword>
<comment type="subunit">
    <text evidence="3">Homodimer or homotetramer.</text>
</comment>
<accession>C5A4C3</accession>
<dbReference type="InterPro" id="IPR030373">
    <property type="entry name" value="PABS_CS"/>
</dbReference>
<dbReference type="Proteomes" id="UP000001488">
    <property type="component" value="Chromosome"/>
</dbReference>
<dbReference type="PROSITE" id="PS51006">
    <property type="entry name" value="PABS_2"/>
    <property type="match status" value="1"/>
</dbReference>
<gene>
    <name evidence="3 8" type="primary">speE</name>
    <name evidence="8" type="ordered locus">TGAM_0583</name>
</gene>
<feature type="binding site" evidence="3">
    <location>
        <begin position="170"/>
        <end position="173"/>
    </location>
    <ligand>
        <name>spermidine</name>
        <dbReference type="ChEBI" id="CHEBI:57834"/>
    </ligand>
</feature>
<reference evidence="8 9" key="1">
    <citation type="journal article" date="2007" name="Genome Biol.">
        <title>Genome analysis and genome-wide proteomics of Thermococcus gammatolerans, the most radioresistant organism known amongst the Archaea.</title>
        <authorList>
            <person name="Zivanovic Y."/>
            <person name="Armengaud J."/>
            <person name="Lagorce A."/>
            <person name="Leplat C."/>
            <person name="Guerin P."/>
            <person name="Dutertre M."/>
            <person name="Anthouard V."/>
            <person name="Forterre P."/>
            <person name="Wincker P."/>
            <person name="Confalonieri F."/>
        </authorList>
    </citation>
    <scope>NUCLEOTIDE SEQUENCE [LARGE SCALE GENOMIC DNA]</scope>
    <source>
        <strain evidence="9">DSM 15229 / JCM 11827 / EJ3</strain>
    </source>
</reference>
<evidence type="ECO:0000256" key="2">
    <source>
        <dbReference type="ARBA" id="ARBA00022679"/>
    </source>
</evidence>
<dbReference type="InterPro" id="IPR029063">
    <property type="entry name" value="SAM-dependent_MTases_sf"/>
</dbReference>
<dbReference type="Gene3D" id="2.30.140.10">
    <property type="entry name" value="Spermidine synthase, tetramerisation domain"/>
    <property type="match status" value="1"/>
</dbReference>
<proteinExistence type="inferred from homology"/>
<dbReference type="SUPFAM" id="SSF53335">
    <property type="entry name" value="S-adenosyl-L-methionine-dependent methyltransferases"/>
    <property type="match status" value="1"/>
</dbReference>
<feature type="active site" description="Proton acceptor" evidence="3 4">
    <location>
        <position position="170"/>
    </location>
</feature>
<dbReference type="Gene3D" id="3.40.50.150">
    <property type="entry name" value="Vaccinia Virus protein VP39"/>
    <property type="match status" value="1"/>
</dbReference>
<evidence type="ECO:0000256" key="4">
    <source>
        <dbReference type="PROSITE-ProRule" id="PRU00354"/>
    </source>
</evidence>
<feature type="binding site" evidence="3">
    <location>
        <position position="71"/>
    </location>
    <ligand>
        <name>spermidine</name>
        <dbReference type="ChEBI" id="CHEBI:57834"/>
    </ligand>
</feature>
<feature type="binding site" evidence="3">
    <location>
        <position position="115"/>
    </location>
    <ligand>
        <name>S-methyl-5'-thioadenosine</name>
        <dbReference type="ChEBI" id="CHEBI:17509"/>
    </ligand>
</feature>
<dbReference type="InterPro" id="IPR037163">
    <property type="entry name" value="Spermidine_synt_N_sf"/>
</dbReference>
<comment type="similarity">
    <text evidence="1 3 5">Belongs to the spermidine/spermine synthase family.</text>
</comment>
<dbReference type="PaxDb" id="593117-TGAM_0583"/>
<dbReference type="eggNOG" id="arCOG00050">
    <property type="taxonomic scope" value="Archaea"/>
</dbReference>
<feature type="binding site" evidence="3">
    <location>
        <position position="177"/>
    </location>
    <ligand>
        <name>S-methyl-5'-thioadenosine</name>
        <dbReference type="ChEBI" id="CHEBI:17509"/>
    </ligand>
</feature>
<evidence type="ECO:0000256" key="1">
    <source>
        <dbReference type="ARBA" id="ARBA00007867"/>
    </source>
</evidence>
<dbReference type="PANTHER" id="PTHR11558">
    <property type="entry name" value="SPERMIDINE/SPERMINE SYNTHASE"/>
    <property type="match status" value="1"/>
</dbReference>
<dbReference type="UniPathway" id="UPA00248">
    <property type="reaction ID" value="UER00314"/>
</dbReference>
<organism evidence="8 9">
    <name type="scientific">Thermococcus gammatolerans (strain DSM 15229 / JCM 11827 / EJ3)</name>
    <dbReference type="NCBI Taxonomy" id="593117"/>
    <lineage>
        <taxon>Archaea</taxon>
        <taxon>Methanobacteriati</taxon>
        <taxon>Methanobacteriota</taxon>
        <taxon>Thermococci</taxon>
        <taxon>Thermococcales</taxon>
        <taxon>Thermococcaceae</taxon>
        <taxon>Thermococcus</taxon>
    </lineage>
</organism>
<dbReference type="GO" id="GO:0004766">
    <property type="term" value="F:spermidine synthase activity"/>
    <property type="evidence" value="ECO:0007669"/>
    <property type="project" value="UniProtKB-UniRule"/>
</dbReference>
<dbReference type="EC" id="2.5.1.16" evidence="3"/>
<feature type="binding site" evidence="3">
    <location>
        <position position="95"/>
    </location>
    <ligand>
        <name>spermidine</name>
        <dbReference type="ChEBI" id="CHEBI:57834"/>
    </ligand>
</feature>
<dbReference type="STRING" id="593117.TGAM_0583"/>
<dbReference type="KEGG" id="tga:TGAM_0583"/>
<dbReference type="Pfam" id="PF17284">
    <property type="entry name" value="Spermine_synt_N"/>
    <property type="match status" value="1"/>
</dbReference>
<dbReference type="NCBIfam" id="NF002010">
    <property type="entry name" value="PRK00811.1"/>
    <property type="match status" value="1"/>
</dbReference>
<feature type="binding site" evidence="3">
    <location>
        <position position="40"/>
    </location>
    <ligand>
        <name>S-methyl-5'-thioadenosine</name>
        <dbReference type="ChEBI" id="CHEBI:17509"/>
    </ligand>
</feature>
<comment type="pathway">
    <text evidence="3">Amine and polyamine biosynthesis; spermidine biosynthesis; spermidine from putrescine: step 1/1.</text>
</comment>
<dbReference type="HOGENOM" id="CLU_048199_0_1_2"/>
<dbReference type="PANTHER" id="PTHR11558:SF11">
    <property type="entry name" value="SPERMIDINE SYNTHASE"/>
    <property type="match status" value="1"/>
</dbReference>
<sequence>MVVSMGFNEMEGAFIEWYPRGYGVAFKVKRRLFAIQTDYQRLEIYETEGFGKLLVLDDTVQLVEVGEESYHEALVHPVMLAHPNPRRILVIGGGDGGTLREVLRHETVEKATMVEIDEGVVEASYLYLDVAKDLLERLIKGEEKRAELIIGDGVKYLRETDERFDVIIVDSTDPVGPAKLLFSEEFYRSAYEKLNERGLYITQAGSVYLFTNELIDAYRAMKKVFDRVYYFSFPVIGYASPWSFLVGVKGDIDFTKVDLERAKKLDLYYYDPERHETLFQMPRYVRQLLEERK</sequence>
<dbReference type="PROSITE" id="PS01330">
    <property type="entry name" value="PABS_1"/>
    <property type="match status" value="1"/>
</dbReference>
<keyword evidence="3 6" id="KW-0745">Spermidine biosynthesis</keyword>
<evidence type="ECO:0000313" key="9">
    <source>
        <dbReference type="Proteomes" id="UP000001488"/>
    </source>
</evidence>
<dbReference type="EMBL" id="CP001398">
    <property type="protein sequence ID" value="ACS33085.1"/>
    <property type="molecule type" value="Genomic_DNA"/>
</dbReference>
<dbReference type="PATRIC" id="fig|593117.10.peg.581"/>
<dbReference type="Pfam" id="PF01564">
    <property type="entry name" value="Spermine_synth"/>
    <property type="match status" value="1"/>
</dbReference>
<evidence type="ECO:0000256" key="5">
    <source>
        <dbReference type="RuleBase" id="RU003836"/>
    </source>
</evidence>
<dbReference type="GO" id="GO:0008295">
    <property type="term" value="P:spermidine biosynthetic process"/>
    <property type="evidence" value="ECO:0007669"/>
    <property type="project" value="UniProtKB-UniRule"/>
</dbReference>
<dbReference type="CDD" id="cd02440">
    <property type="entry name" value="AdoMet_MTases"/>
    <property type="match status" value="1"/>
</dbReference>
<name>C5A4C3_THEGJ</name>
<comment type="function">
    <text evidence="3">Catalyzes the irreversible transfer of a propylamine group from the amino donor S-adenosylmethioninamine (decarboxy-AdoMet) to putrescine (1,4-diaminobutane) to yield spermidine.</text>
</comment>
<evidence type="ECO:0000259" key="7">
    <source>
        <dbReference type="PROSITE" id="PS51006"/>
    </source>
</evidence>
<protein>
    <recommendedName>
        <fullName evidence="3">Polyamine aminopropyltransferase</fullName>
    </recommendedName>
    <alternativeName>
        <fullName evidence="3">Putrescine aminopropyltransferase</fullName>
        <shortName evidence="3">PAPT</shortName>
    </alternativeName>
    <alternativeName>
        <fullName evidence="3">Spermidine synthase</fullName>
        <shortName evidence="3">SPDS</shortName>
        <shortName evidence="3">SPDSY</shortName>
        <ecNumber evidence="3">2.5.1.16</ecNumber>
    </alternativeName>
</protein>
<dbReference type="InterPro" id="IPR001045">
    <property type="entry name" value="Spermi_synthase"/>
</dbReference>
<keyword evidence="3 4" id="KW-0620">Polyamine biosynthesis</keyword>
<evidence type="ECO:0000256" key="3">
    <source>
        <dbReference type="HAMAP-Rule" id="MF_00198"/>
    </source>
</evidence>
<comment type="catalytic activity">
    <reaction evidence="3 6">
        <text>S-adenosyl 3-(methylsulfanyl)propylamine + putrescine = S-methyl-5'-thioadenosine + spermidine + H(+)</text>
        <dbReference type="Rhea" id="RHEA:12721"/>
        <dbReference type="ChEBI" id="CHEBI:15378"/>
        <dbReference type="ChEBI" id="CHEBI:17509"/>
        <dbReference type="ChEBI" id="CHEBI:57443"/>
        <dbReference type="ChEBI" id="CHEBI:57834"/>
        <dbReference type="ChEBI" id="CHEBI:326268"/>
        <dbReference type="EC" id="2.5.1.16"/>
    </reaction>
</comment>
<evidence type="ECO:0000313" key="8">
    <source>
        <dbReference type="EMBL" id="ACS33085.1"/>
    </source>
</evidence>
<keyword evidence="2 3" id="KW-0808">Transferase</keyword>
<dbReference type="AlphaFoldDB" id="C5A4C3"/>
<feature type="binding site" evidence="3">
    <location>
        <begin position="152"/>
        <end position="153"/>
    </location>
    <ligand>
        <name>S-methyl-5'-thioadenosine</name>
        <dbReference type="ChEBI" id="CHEBI:17509"/>
    </ligand>
</feature>
<evidence type="ECO:0000256" key="6">
    <source>
        <dbReference type="RuleBase" id="RU003837"/>
    </source>
</evidence>
<dbReference type="NCBIfam" id="TIGR00417">
    <property type="entry name" value="speE"/>
    <property type="match status" value="1"/>
</dbReference>
<dbReference type="InterPro" id="IPR035246">
    <property type="entry name" value="Spermidine_synt_N"/>
</dbReference>
<feature type="domain" description="PABS" evidence="7">
    <location>
        <begin position="15"/>
        <end position="249"/>
    </location>
</feature>
<dbReference type="InterPro" id="IPR030374">
    <property type="entry name" value="PABS"/>
</dbReference>
<dbReference type="HAMAP" id="MF_00198">
    <property type="entry name" value="Spermidine_synth"/>
    <property type="match status" value="1"/>
</dbReference>